<feature type="compositionally biased region" description="Basic and acidic residues" evidence="1">
    <location>
        <begin position="238"/>
        <end position="247"/>
    </location>
</feature>
<evidence type="ECO:0000313" key="3">
    <source>
        <dbReference type="EMBL" id="QTA83122.1"/>
    </source>
</evidence>
<dbReference type="EMBL" id="CP061799">
    <property type="protein sequence ID" value="QTA83122.1"/>
    <property type="molecule type" value="Genomic_DNA"/>
</dbReference>
<protein>
    <submittedName>
        <fullName evidence="3">SH3 domain-containing protein</fullName>
    </submittedName>
</protein>
<dbReference type="RefSeq" id="WP_207688954.1">
    <property type="nucleotide sequence ID" value="NZ_CP061799.1"/>
</dbReference>
<dbReference type="PROSITE" id="PS51781">
    <property type="entry name" value="SH3B"/>
    <property type="match status" value="2"/>
</dbReference>
<feature type="region of interest" description="Disordered" evidence="1">
    <location>
        <begin position="233"/>
        <end position="281"/>
    </location>
</feature>
<feature type="domain" description="SH3b" evidence="2">
    <location>
        <begin position="394"/>
        <end position="457"/>
    </location>
</feature>
<evidence type="ECO:0000259" key="2">
    <source>
        <dbReference type="PROSITE" id="PS51781"/>
    </source>
</evidence>
<dbReference type="Pfam" id="PF08239">
    <property type="entry name" value="SH3_3"/>
    <property type="match status" value="1"/>
</dbReference>
<dbReference type="KEGG" id="dli:dnl_55160"/>
<name>A0A975BCU8_9BACT</name>
<feature type="domain" description="SH3b" evidence="2">
    <location>
        <begin position="299"/>
        <end position="365"/>
    </location>
</feature>
<dbReference type="InterPro" id="IPR036028">
    <property type="entry name" value="SH3-like_dom_sf"/>
</dbReference>
<dbReference type="SUPFAM" id="SSF56954">
    <property type="entry name" value="Outer membrane efflux proteins (OEP)"/>
    <property type="match status" value="1"/>
</dbReference>
<evidence type="ECO:0000313" key="4">
    <source>
        <dbReference type="Proteomes" id="UP000663720"/>
    </source>
</evidence>
<organism evidence="3 4">
    <name type="scientific">Desulfonema limicola</name>
    <dbReference type="NCBI Taxonomy" id="45656"/>
    <lineage>
        <taxon>Bacteria</taxon>
        <taxon>Pseudomonadati</taxon>
        <taxon>Thermodesulfobacteriota</taxon>
        <taxon>Desulfobacteria</taxon>
        <taxon>Desulfobacterales</taxon>
        <taxon>Desulfococcaceae</taxon>
        <taxon>Desulfonema</taxon>
    </lineage>
</organism>
<evidence type="ECO:0000256" key="1">
    <source>
        <dbReference type="SAM" id="MobiDB-lite"/>
    </source>
</evidence>
<gene>
    <name evidence="3" type="ORF">dnl_55160</name>
</gene>
<accession>A0A975BCU8</accession>
<proteinExistence type="predicted"/>
<dbReference type="Gene3D" id="2.30.30.40">
    <property type="entry name" value="SH3 Domains"/>
    <property type="match status" value="2"/>
</dbReference>
<dbReference type="Proteomes" id="UP000663720">
    <property type="component" value="Chromosome"/>
</dbReference>
<reference evidence="3" key="1">
    <citation type="journal article" date="2021" name="Microb. Physiol.">
        <title>Proteogenomic Insights into the Physiology of Marine, Sulfate-Reducing, Filamentous Desulfonema limicola and Desulfonema magnum.</title>
        <authorList>
            <person name="Schnaars V."/>
            <person name="Wohlbrand L."/>
            <person name="Scheve S."/>
            <person name="Hinrichs C."/>
            <person name="Reinhardt R."/>
            <person name="Rabus R."/>
        </authorList>
    </citation>
    <scope>NUCLEOTIDE SEQUENCE</scope>
    <source>
        <strain evidence="3">5ac10</strain>
    </source>
</reference>
<keyword evidence="4" id="KW-1185">Reference proteome</keyword>
<dbReference type="SUPFAM" id="SSF50044">
    <property type="entry name" value="SH3-domain"/>
    <property type="match status" value="1"/>
</dbReference>
<feature type="compositionally biased region" description="Basic and acidic residues" evidence="1">
    <location>
        <begin position="255"/>
        <end position="276"/>
    </location>
</feature>
<dbReference type="InterPro" id="IPR003646">
    <property type="entry name" value="SH3-like_bac-type"/>
</dbReference>
<dbReference type="SMART" id="SM00287">
    <property type="entry name" value="SH3b"/>
    <property type="match status" value="2"/>
</dbReference>
<dbReference type="AlphaFoldDB" id="A0A975BCU8"/>
<sequence>MDLPPDTMFQIAEPDWNTHESADFKQTMSGMDMEYLAMANRTEIQETGFKNNAGVYETRKAILKMQPGVNFDSGYETGNNNFIYSKDWRDAGLQISKTLFDLLPTAQTSHNQAEAEYSKGMALKMAVTTQLHLARQQYIMAKEMYNLSAILINPVNKSSLTAKNTAGIKNETDDLISRIRFHEAYTELEMAADRLFNSFGITRLPANINSASVSYLTTALQNSLNKRARLLSQSSFDTEPKKNKTADKPVQTLADKPENIPEIKKPSPEPDDKPSESYKFQSKQAVVVNASAAEKKGQKPVREISVFRDVVNIHFEPSAKSAIKGQGLIGERYNLLGWSPKGWLKIEMSDGSYGWIPTKYAKPIENEDSENKFTQPEIPEKQVKINPAPAPKPADRMIVTTTRANVRTGPGLNFKVIYISEKGSRFKVQGSSGEWFEIRTKSGSKGWLHDSTVKVLAGN</sequence>